<dbReference type="EMBL" id="JAZBJO010000070">
    <property type="protein sequence ID" value="MEE4599279.1"/>
    <property type="molecule type" value="Genomic_DNA"/>
</dbReference>
<gene>
    <name evidence="1" type="ORF">V2J94_47085</name>
</gene>
<accession>A0ABU7QCZ9</accession>
<comment type="caution">
    <text evidence="1">The sequence shown here is derived from an EMBL/GenBank/DDBJ whole genome shotgun (WGS) entry which is preliminary data.</text>
</comment>
<name>A0ABU7QCZ9_9ACTN</name>
<organism evidence="1 2">
    <name type="scientific">Streptomyces asiaticus subsp. ignotus</name>
    <dbReference type="NCBI Taxonomy" id="3098222"/>
    <lineage>
        <taxon>Bacteria</taxon>
        <taxon>Bacillati</taxon>
        <taxon>Actinomycetota</taxon>
        <taxon>Actinomycetes</taxon>
        <taxon>Kitasatosporales</taxon>
        <taxon>Streptomycetaceae</taxon>
        <taxon>Streptomyces</taxon>
        <taxon>Streptomyces violaceusniger group</taxon>
    </lineage>
</organism>
<evidence type="ECO:0000313" key="1">
    <source>
        <dbReference type="EMBL" id="MEE4599279.1"/>
    </source>
</evidence>
<dbReference type="Proteomes" id="UP001354709">
    <property type="component" value="Unassembled WGS sequence"/>
</dbReference>
<sequence length="263" mass="29346">MRRNRNRAGWPAPRAGQLTNNNITYALPSNAPGYNFQAHLTGRWEETPAARQHHDPRAAATHHALETARTVSGLYPLTEHQTAQTHINSRLGSSHDLDDAPVRLLWAQVQLTVDSSDIDAVVCLQRRMHDEAQNEHANRQRQHQAEELHRALSTTPTLALAYWLIRQPEAADRNTIDALSQLTREITAYAPHTAWVQVAHLLQTFVQDLPTPARMNLVDSLAQIFTRYDQPELAARLRALAPQIQSANGHHPDSPPGGPHLGA</sequence>
<dbReference type="RefSeq" id="WP_330816570.1">
    <property type="nucleotide sequence ID" value="NZ_JAZBJO010000070.1"/>
</dbReference>
<proteinExistence type="predicted"/>
<evidence type="ECO:0000313" key="2">
    <source>
        <dbReference type="Proteomes" id="UP001354709"/>
    </source>
</evidence>
<protein>
    <submittedName>
        <fullName evidence="1">Uncharacterized protein</fullName>
    </submittedName>
</protein>
<keyword evidence="2" id="KW-1185">Reference proteome</keyword>
<reference evidence="1 2" key="1">
    <citation type="submission" date="2023-11" db="EMBL/GenBank/DDBJ databases">
        <title>30 novel species of actinomycetes from the DSMZ collection.</title>
        <authorList>
            <person name="Nouioui I."/>
        </authorList>
    </citation>
    <scope>NUCLEOTIDE SEQUENCE [LARGE SCALE GENOMIC DNA]</scope>
    <source>
        <strain evidence="1 2">DSM 41524</strain>
    </source>
</reference>